<dbReference type="Pfam" id="PF26052">
    <property type="entry name" value="BRE1B"/>
    <property type="match status" value="1"/>
</dbReference>
<feature type="region of interest" description="Disordered" evidence="16">
    <location>
        <begin position="600"/>
        <end position="629"/>
    </location>
</feature>
<organism evidence="18">
    <name type="scientific">Amphimedon queenslandica</name>
    <name type="common">Sponge</name>
    <dbReference type="NCBI Taxonomy" id="400682"/>
    <lineage>
        <taxon>Eukaryota</taxon>
        <taxon>Metazoa</taxon>
        <taxon>Porifera</taxon>
        <taxon>Demospongiae</taxon>
        <taxon>Heteroscleromorpha</taxon>
        <taxon>Haplosclerida</taxon>
        <taxon>Niphatidae</taxon>
        <taxon>Amphimedon</taxon>
    </lineage>
</organism>
<dbReference type="PROSITE" id="PS50089">
    <property type="entry name" value="ZF_RING_2"/>
    <property type="match status" value="1"/>
</dbReference>
<keyword evidence="8 14" id="KW-0833">Ubl conjugation pathway</keyword>
<feature type="coiled-coil region" evidence="15">
    <location>
        <begin position="53"/>
        <end position="87"/>
    </location>
</feature>
<evidence type="ECO:0000313" key="18">
    <source>
        <dbReference type="EnsemblMetazoa" id="Aqu2.1.43804_001"/>
    </source>
</evidence>
<feature type="compositionally biased region" description="Gly residues" evidence="16">
    <location>
        <begin position="278"/>
        <end position="289"/>
    </location>
</feature>
<dbReference type="FunCoup" id="A0A1X7VVB1">
    <property type="interactions" value="565"/>
</dbReference>
<evidence type="ECO:0000256" key="2">
    <source>
        <dbReference type="ARBA" id="ARBA00004123"/>
    </source>
</evidence>
<comment type="pathway">
    <text evidence="3 14">Protein modification; protein ubiquitination.</text>
</comment>
<comment type="catalytic activity">
    <reaction evidence="1 14">
        <text>S-ubiquitinyl-[E2 ubiquitin-conjugating enzyme]-L-cysteine + [acceptor protein]-L-lysine = [E2 ubiquitin-conjugating enzyme]-L-cysteine + N(6)-ubiquitinyl-[acceptor protein]-L-lysine.</text>
        <dbReference type="EC" id="2.3.2.27"/>
    </reaction>
</comment>
<dbReference type="KEGG" id="aqu:100641323"/>
<dbReference type="InterPro" id="IPR058642">
    <property type="entry name" value="BRE1A/B-like_dom"/>
</dbReference>
<dbReference type="Gene3D" id="3.30.40.10">
    <property type="entry name" value="Zinc/RING finger domain, C3HC4 (zinc finger)"/>
    <property type="match status" value="1"/>
</dbReference>
<dbReference type="FunFam" id="3.30.40.10:FF:000040">
    <property type="entry name" value="E3 ubiquitin protein ligase"/>
    <property type="match status" value="1"/>
</dbReference>
<dbReference type="InterPro" id="IPR017907">
    <property type="entry name" value="Znf_RING_CS"/>
</dbReference>
<dbReference type="PROSITE" id="PS00518">
    <property type="entry name" value="ZF_RING_1"/>
    <property type="match status" value="1"/>
</dbReference>
<dbReference type="SUPFAM" id="SSF57850">
    <property type="entry name" value="RING/U-box"/>
    <property type="match status" value="1"/>
</dbReference>
<keyword evidence="5 14" id="KW-0808">Transferase</keyword>
<dbReference type="GO" id="GO:0033503">
    <property type="term" value="C:HULC complex"/>
    <property type="evidence" value="ECO:0007669"/>
    <property type="project" value="TreeGrafter"/>
</dbReference>
<dbReference type="InterPro" id="IPR018957">
    <property type="entry name" value="Znf_C3HC4_RING-type"/>
</dbReference>
<evidence type="ECO:0000256" key="15">
    <source>
        <dbReference type="SAM" id="Coils"/>
    </source>
</evidence>
<evidence type="ECO:0000256" key="8">
    <source>
        <dbReference type="ARBA" id="ARBA00022786"/>
    </source>
</evidence>
<dbReference type="STRING" id="400682.A0A1X7VVB1"/>
<dbReference type="PANTHER" id="PTHR23163:SF0">
    <property type="entry name" value="E3 UBIQUITIN-PROTEIN LIGASE BRE1"/>
    <property type="match status" value="1"/>
</dbReference>
<dbReference type="Pfam" id="PF00097">
    <property type="entry name" value="zf-C3HC4"/>
    <property type="match status" value="1"/>
</dbReference>
<dbReference type="PANTHER" id="PTHR23163">
    <property type="entry name" value="RING FINGER PROTEIN-RELATED"/>
    <property type="match status" value="1"/>
</dbReference>
<evidence type="ECO:0000256" key="3">
    <source>
        <dbReference type="ARBA" id="ARBA00004906"/>
    </source>
</evidence>
<keyword evidence="12 14" id="KW-0539">Nucleus</keyword>
<dbReference type="GO" id="GO:0016567">
    <property type="term" value="P:protein ubiquitination"/>
    <property type="evidence" value="ECO:0007669"/>
    <property type="project" value="UniProtKB-UniRule"/>
</dbReference>
<dbReference type="EnsemblMetazoa" id="XM_003382695.3">
    <property type="protein sequence ID" value="XP_003382743.1"/>
    <property type="gene ID" value="LOC100641323"/>
</dbReference>
<feature type="compositionally biased region" description="Low complexity" evidence="16">
    <location>
        <begin position="498"/>
        <end position="520"/>
    </location>
</feature>
<feature type="region of interest" description="Disordered" evidence="16">
    <location>
        <begin position="237"/>
        <end position="302"/>
    </location>
</feature>
<gene>
    <name evidence="18" type="primary">100641323</name>
</gene>
<keyword evidence="7 13" id="KW-0863">Zinc-finger</keyword>
<feature type="coiled-coil region" evidence="15">
    <location>
        <begin position="316"/>
        <end position="343"/>
    </location>
</feature>
<accession>A0A1X7VVB1</accession>
<dbReference type="Proteomes" id="UP000007879">
    <property type="component" value="Unassembled WGS sequence"/>
</dbReference>
<evidence type="ECO:0000256" key="13">
    <source>
        <dbReference type="PROSITE-ProRule" id="PRU00175"/>
    </source>
</evidence>
<dbReference type="EC" id="2.3.2.27" evidence="14"/>
<dbReference type="InParanoid" id="A0A1X7VVB1"/>
<evidence type="ECO:0000256" key="14">
    <source>
        <dbReference type="RuleBase" id="RU365038"/>
    </source>
</evidence>
<feature type="coiled-coil region" evidence="15">
    <location>
        <begin position="450"/>
        <end position="484"/>
    </location>
</feature>
<keyword evidence="6 14" id="KW-0479">Metal-binding</keyword>
<proteinExistence type="inferred from homology"/>
<dbReference type="SMART" id="SM00184">
    <property type="entry name" value="RING"/>
    <property type="match status" value="1"/>
</dbReference>
<evidence type="ECO:0000256" key="10">
    <source>
        <dbReference type="ARBA" id="ARBA00022853"/>
    </source>
</evidence>
<feature type="region of interest" description="Disordered" evidence="16">
    <location>
        <begin position="490"/>
        <end position="550"/>
    </location>
</feature>
<reference evidence="18" key="2">
    <citation type="submission" date="2017-05" db="UniProtKB">
        <authorList>
            <consortium name="EnsemblMetazoa"/>
        </authorList>
    </citation>
    <scope>IDENTIFICATION</scope>
</reference>
<evidence type="ECO:0000256" key="6">
    <source>
        <dbReference type="ARBA" id="ARBA00022723"/>
    </source>
</evidence>
<evidence type="ECO:0000256" key="9">
    <source>
        <dbReference type="ARBA" id="ARBA00022833"/>
    </source>
</evidence>
<comment type="similarity">
    <text evidence="4 14">Belongs to the BRE1 family.</text>
</comment>
<dbReference type="CDD" id="cd16704">
    <property type="entry name" value="RING-HC_RNF20-like"/>
    <property type="match status" value="1"/>
</dbReference>
<dbReference type="GO" id="GO:0061630">
    <property type="term" value="F:ubiquitin protein ligase activity"/>
    <property type="evidence" value="ECO:0007669"/>
    <property type="project" value="UniProtKB-EC"/>
</dbReference>
<dbReference type="GO" id="GO:0005634">
    <property type="term" value="C:nucleus"/>
    <property type="evidence" value="ECO:0007669"/>
    <property type="project" value="UniProtKB-SubCell"/>
</dbReference>
<dbReference type="EnsemblMetazoa" id="Aqu2.1.43804_001">
    <property type="protein sequence ID" value="Aqu2.1.43804_001"/>
    <property type="gene ID" value="Aqu2.1.43804"/>
</dbReference>
<feature type="compositionally biased region" description="Polar residues" evidence="16">
    <location>
        <begin position="237"/>
        <end position="257"/>
    </location>
</feature>
<keyword evidence="9 14" id="KW-0862">Zinc</keyword>
<evidence type="ECO:0000256" key="1">
    <source>
        <dbReference type="ARBA" id="ARBA00000900"/>
    </source>
</evidence>
<keyword evidence="19" id="KW-1185">Reference proteome</keyword>
<dbReference type="eggNOG" id="KOG0978">
    <property type="taxonomic scope" value="Eukaryota"/>
</dbReference>
<name>A0A1X7VVB1_AMPQE</name>
<comment type="subcellular location">
    <subcellularLocation>
        <location evidence="2 14">Nucleus</location>
    </subcellularLocation>
</comment>
<dbReference type="AlphaFoldDB" id="A0A1X7VVB1"/>
<feature type="coiled-coil region" evidence="15">
    <location>
        <begin position="756"/>
        <end position="804"/>
    </location>
</feature>
<evidence type="ECO:0000259" key="17">
    <source>
        <dbReference type="PROSITE" id="PS50089"/>
    </source>
</evidence>
<dbReference type="GO" id="GO:0008270">
    <property type="term" value="F:zinc ion binding"/>
    <property type="evidence" value="ECO:0007669"/>
    <property type="project" value="UniProtKB-KW"/>
</dbReference>
<dbReference type="InterPro" id="IPR013956">
    <property type="entry name" value="E3_ubiquit_lig_Bre1"/>
</dbReference>
<evidence type="ECO:0000256" key="11">
    <source>
        <dbReference type="ARBA" id="ARBA00023054"/>
    </source>
</evidence>
<dbReference type="OrthoDB" id="10266039at2759"/>
<evidence type="ECO:0000256" key="7">
    <source>
        <dbReference type="ARBA" id="ARBA00022771"/>
    </source>
</evidence>
<keyword evidence="10 14" id="KW-0156">Chromatin regulator</keyword>
<feature type="region of interest" description="Disordered" evidence="16">
    <location>
        <begin position="1"/>
        <end position="22"/>
    </location>
</feature>
<feature type="domain" description="RING-type" evidence="17">
    <location>
        <begin position="827"/>
        <end position="866"/>
    </location>
</feature>
<evidence type="ECO:0000256" key="16">
    <source>
        <dbReference type="SAM" id="MobiDB-lite"/>
    </source>
</evidence>
<dbReference type="InterPro" id="IPR001841">
    <property type="entry name" value="Znf_RING"/>
</dbReference>
<dbReference type="UniPathway" id="UPA00143"/>
<dbReference type="GO" id="GO:0006325">
    <property type="term" value="P:chromatin organization"/>
    <property type="evidence" value="ECO:0007669"/>
    <property type="project" value="UniProtKB-KW"/>
</dbReference>
<keyword evidence="11 14" id="KW-0175">Coiled coil</keyword>
<dbReference type="InterPro" id="IPR013083">
    <property type="entry name" value="Znf_RING/FYVE/PHD"/>
</dbReference>
<protein>
    <recommendedName>
        <fullName evidence="14">E3 ubiquitin protein ligase</fullName>
        <ecNumber evidence="14">2.3.2.27</ecNumber>
    </recommendedName>
</protein>
<evidence type="ECO:0000256" key="5">
    <source>
        <dbReference type="ARBA" id="ARBA00022679"/>
    </source>
</evidence>
<evidence type="ECO:0000256" key="4">
    <source>
        <dbReference type="ARBA" id="ARBA00005555"/>
    </source>
</evidence>
<reference evidence="19" key="1">
    <citation type="journal article" date="2010" name="Nature">
        <title>The Amphimedon queenslandica genome and the evolution of animal complexity.</title>
        <authorList>
            <person name="Srivastava M."/>
            <person name="Simakov O."/>
            <person name="Chapman J."/>
            <person name="Fahey B."/>
            <person name="Gauthier M.E."/>
            <person name="Mitros T."/>
            <person name="Richards G.S."/>
            <person name="Conaco C."/>
            <person name="Dacre M."/>
            <person name="Hellsten U."/>
            <person name="Larroux C."/>
            <person name="Putnam N.H."/>
            <person name="Stanke M."/>
            <person name="Adamska M."/>
            <person name="Darling A."/>
            <person name="Degnan S.M."/>
            <person name="Oakley T.H."/>
            <person name="Plachetzki D.C."/>
            <person name="Zhai Y."/>
            <person name="Adamski M."/>
            <person name="Calcino A."/>
            <person name="Cummins S.F."/>
            <person name="Goodstein D.M."/>
            <person name="Harris C."/>
            <person name="Jackson D.J."/>
            <person name="Leys S.P."/>
            <person name="Shu S."/>
            <person name="Woodcroft B.J."/>
            <person name="Vervoort M."/>
            <person name="Kosik K.S."/>
            <person name="Manning G."/>
            <person name="Degnan B.M."/>
            <person name="Rokhsar D.S."/>
        </authorList>
    </citation>
    <scope>NUCLEOTIDE SEQUENCE [LARGE SCALE GENOMIC DNA]</scope>
</reference>
<evidence type="ECO:0000313" key="19">
    <source>
        <dbReference type="Proteomes" id="UP000007879"/>
    </source>
</evidence>
<sequence length="880" mass="99727">MATKRPAGDDVPLPQAKKPLIGLPPLHVPAATSQEDLDIKVLQIQNRKLAERLKERNHHQDLLQQRVDRLEEDKQSAVEVIVAVEQHFRVLVQELQAQLGLNTETLTSSLTNLSNQSANAAINSLDQFFSSLSSTVSSRGSQLFAQLEDLKESLAKSDQLEPSTIAELENILSERRKSLDALEEIKERLDLNEVHKVKGRVEVLEAMCERLENDLADARFDLEKALTKNERLQRQLTEALESSRSTRSPSEQASSETGAKETEGTAHVVSPTAPGGPPASGGGGGGGGSTNEKSPPVSNEELDTLRSELDDVQKVSESRLAEIQQLNQQIVNLKQQLEKSKIAAQQVSDSSVRESSVFKSLQSQYSILMLEHQQARNLYEEARKLLNTAKTQHIMQLEEIRQEELNYQSEVRDEMSRIETSLATVQHDYELLKIEHEQTIAANDQAAPIAKELQEMVGSLQKNIQQLKGEINRYKTRAYKAEEKLGKLLESEKEAKEGPAVSASSISPPPSHSQSNPAPSTNQRSNSTEEPVETPITGESLNEQRITELEESIKTLKSEKKELEDKLDTYGAADKDKTDLVTAEKKARQYADELKKKFEESRKEYEKKKEHMKEDQRQLQKELSNKKQEAHALMGEMESIAQAFEEIQEQNIRLLQQLKEKDDANLKLMSERIKAKSIQKLLNEEKKLLEAEISAIISERDRLNTLVQKLEDREKNSEAAILSAEKEISLKQQSIEVFKKKALDSAQQQQEHSLKIVELENILTTTQQSLQSKTEECETEIQNARRAQEEIVNMKRKLEKYRHREWASSSDEVLLEENRIYRTKLNCPVCASRKKDTVLTKCFHVFCSECIKTRYETRQRKCPKCNAAFGANDFHKIYIS</sequence>
<evidence type="ECO:0000256" key="12">
    <source>
        <dbReference type="ARBA" id="ARBA00023242"/>
    </source>
</evidence>